<feature type="region of interest" description="Disordered" evidence="1">
    <location>
        <begin position="20"/>
        <end position="146"/>
    </location>
</feature>
<organism evidence="2 3">
    <name type="scientific">Mizuhopecten yessoensis</name>
    <name type="common">Japanese scallop</name>
    <name type="synonym">Patinopecten yessoensis</name>
    <dbReference type="NCBI Taxonomy" id="6573"/>
    <lineage>
        <taxon>Eukaryota</taxon>
        <taxon>Metazoa</taxon>
        <taxon>Spiralia</taxon>
        <taxon>Lophotrochozoa</taxon>
        <taxon>Mollusca</taxon>
        <taxon>Bivalvia</taxon>
        <taxon>Autobranchia</taxon>
        <taxon>Pteriomorphia</taxon>
        <taxon>Pectinida</taxon>
        <taxon>Pectinoidea</taxon>
        <taxon>Pectinidae</taxon>
        <taxon>Mizuhopecten</taxon>
    </lineage>
</organism>
<dbReference type="Proteomes" id="UP000242188">
    <property type="component" value="Unassembled WGS sequence"/>
</dbReference>
<sequence>MVYLHSRQFGFRLHLGNDKVPDTECHQGSPMGSTSSVKRTTRPLKDDNKPVQSQRPVRLEQIEERTSHGTEDNKKLIKDEDVKLSKDTEKSRHRRLTKDDTKHTPFTKDESKYTQDHIDKPTSFRDDTLHVKDGQKSRRRYSQYDVRDSSGDIRKDELLYEEDDARDAMLKRRYGKLSHEKGEKIKHIGDDGPEVGEENDDTDELRRLIEKRHRSQRYSLPPGRREPPREAPRHRTRPERIVSREPRGVNFAFWGKDGVTF</sequence>
<protein>
    <submittedName>
        <fullName evidence="2">Uncharacterized protein</fullName>
    </submittedName>
</protein>
<evidence type="ECO:0000313" key="3">
    <source>
        <dbReference type="Proteomes" id="UP000242188"/>
    </source>
</evidence>
<name>A0A210PP23_MIZYE</name>
<reference evidence="2 3" key="1">
    <citation type="journal article" date="2017" name="Nat. Ecol. Evol.">
        <title>Scallop genome provides insights into evolution of bilaterian karyotype and development.</title>
        <authorList>
            <person name="Wang S."/>
            <person name="Zhang J."/>
            <person name="Jiao W."/>
            <person name="Li J."/>
            <person name="Xun X."/>
            <person name="Sun Y."/>
            <person name="Guo X."/>
            <person name="Huan P."/>
            <person name="Dong B."/>
            <person name="Zhang L."/>
            <person name="Hu X."/>
            <person name="Sun X."/>
            <person name="Wang J."/>
            <person name="Zhao C."/>
            <person name="Wang Y."/>
            <person name="Wang D."/>
            <person name="Huang X."/>
            <person name="Wang R."/>
            <person name="Lv J."/>
            <person name="Li Y."/>
            <person name="Zhang Z."/>
            <person name="Liu B."/>
            <person name="Lu W."/>
            <person name="Hui Y."/>
            <person name="Liang J."/>
            <person name="Zhou Z."/>
            <person name="Hou R."/>
            <person name="Li X."/>
            <person name="Liu Y."/>
            <person name="Li H."/>
            <person name="Ning X."/>
            <person name="Lin Y."/>
            <person name="Zhao L."/>
            <person name="Xing Q."/>
            <person name="Dou J."/>
            <person name="Li Y."/>
            <person name="Mao J."/>
            <person name="Guo H."/>
            <person name="Dou H."/>
            <person name="Li T."/>
            <person name="Mu C."/>
            <person name="Jiang W."/>
            <person name="Fu Q."/>
            <person name="Fu X."/>
            <person name="Miao Y."/>
            <person name="Liu J."/>
            <person name="Yu Q."/>
            <person name="Li R."/>
            <person name="Liao H."/>
            <person name="Li X."/>
            <person name="Kong Y."/>
            <person name="Jiang Z."/>
            <person name="Chourrout D."/>
            <person name="Li R."/>
            <person name="Bao Z."/>
        </authorList>
    </citation>
    <scope>NUCLEOTIDE SEQUENCE [LARGE SCALE GENOMIC DNA]</scope>
    <source>
        <strain evidence="2 3">PY_sf001</strain>
    </source>
</reference>
<evidence type="ECO:0000313" key="2">
    <source>
        <dbReference type="EMBL" id="OWF38241.1"/>
    </source>
</evidence>
<comment type="caution">
    <text evidence="2">The sequence shown here is derived from an EMBL/GenBank/DDBJ whole genome shotgun (WGS) entry which is preliminary data.</text>
</comment>
<accession>A0A210PP23</accession>
<keyword evidence="3" id="KW-1185">Reference proteome</keyword>
<feature type="region of interest" description="Disordered" evidence="1">
    <location>
        <begin position="174"/>
        <end position="243"/>
    </location>
</feature>
<proteinExistence type="predicted"/>
<dbReference type="EMBL" id="NEDP02005570">
    <property type="protein sequence ID" value="OWF38241.1"/>
    <property type="molecule type" value="Genomic_DNA"/>
</dbReference>
<feature type="compositionally biased region" description="Basic and acidic residues" evidence="1">
    <location>
        <begin position="57"/>
        <end position="90"/>
    </location>
</feature>
<feature type="compositionally biased region" description="Acidic residues" evidence="1">
    <location>
        <begin position="191"/>
        <end position="203"/>
    </location>
</feature>
<feature type="compositionally biased region" description="Basic and acidic residues" evidence="1">
    <location>
        <begin position="223"/>
        <end position="243"/>
    </location>
</feature>
<feature type="compositionally biased region" description="Basic and acidic residues" evidence="1">
    <location>
        <begin position="177"/>
        <end position="190"/>
    </location>
</feature>
<dbReference type="AlphaFoldDB" id="A0A210PP23"/>
<evidence type="ECO:0000256" key="1">
    <source>
        <dbReference type="SAM" id="MobiDB-lite"/>
    </source>
</evidence>
<gene>
    <name evidence="2" type="ORF">KP79_PYT10616</name>
</gene>
<feature type="compositionally biased region" description="Basic and acidic residues" evidence="1">
    <location>
        <begin position="97"/>
        <end position="136"/>
    </location>
</feature>